<name>A0ABU6D0N6_9GAMM</name>
<evidence type="ECO:0000313" key="2">
    <source>
        <dbReference type="Proteomes" id="UP001308005"/>
    </source>
</evidence>
<protein>
    <submittedName>
        <fullName evidence="1">Uncharacterized protein</fullName>
    </submittedName>
</protein>
<keyword evidence="2" id="KW-1185">Reference proteome</keyword>
<reference evidence="2" key="1">
    <citation type="submission" date="2023-07" db="EMBL/GenBank/DDBJ databases">
        <title>The carbon used by Thiothrix.</title>
        <authorList>
            <person name="Chen L."/>
        </authorList>
    </citation>
    <scope>NUCLEOTIDE SEQUENCE [LARGE SCALE GENOMIC DNA]</scope>
</reference>
<evidence type="ECO:0000313" key="1">
    <source>
        <dbReference type="EMBL" id="MEB4592633.1"/>
    </source>
</evidence>
<accession>A0ABU6D0N6</accession>
<organism evidence="1 2">
    <name type="scientific">Candidatus Thiothrix phosphatis</name>
    <dbReference type="NCBI Taxonomy" id="3112415"/>
    <lineage>
        <taxon>Bacteria</taxon>
        <taxon>Pseudomonadati</taxon>
        <taxon>Pseudomonadota</taxon>
        <taxon>Gammaproteobacteria</taxon>
        <taxon>Thiotrichales</taxon>
        <taxon>Thiotrichaceae</taxon>
        <taxon>Thiothrix</taxon>
    </lineage>
</organism>
<dbReference type="EMBL" id="JAYMYJ010000140">
    <property type="protein sequence ID" value="MEB4592633.1"/>
    <property type="molecule type" value="Genomic_DNA"/>
</dbReference>
<dbReference type="Proteomes" id="UP001308005">
    <property type="component" value="Unassembled WGS sequence"/>
</dbReference>
<comment type="caution">
    <text evidence="1">The sequence shown here is derived from an EMBL/GenBank/DDBJ whole genome shotgun (WGS) entry which is preliminary data.</text>
</comment>
<reference evidence="1 2" key="2">
    <citation type="submission" date="2024-01" db="EMBL/GenBank/DDBJ databases">
        <authorList>
            <person name="Xie X."/>
        </authorList>
    </citation>
    <scope>NUCLEOTIDE SEQUENCE [LARGE SCALE GENOMIC DNA]</scope>
    <source>
        <strain evidence="1">SCUT-1</strain>
    </source>
</reference>
<gene>
    <name evidence="1" type="ORF">VSS37_16740</name>
</gene>
<proteinExistence type="predicted"/>
<dbReference type="RefSeq" id="WP_324697035.1">
    <property type="nucleotide sequence ID" value="NZ_JAYMYJ010000140.1"/>
</dbReference>
<sequence length="138" mass="15964">MRRQVFLCGENRQEMVVYPEADLIRPFWHTDGNQVVSAVFTIVVVQQFTQTPRFDTDYWVVDRGEVGRLAQCIDCNRVLIQVVPPVFQGFMNGVVQECPDQFSGTKLGAVKNAFQFCNHLFFIYIHEDQHIPRILVLS</sequence>